<reference evidence="1 2" key="2">
    <citation type="submission" date="2019-07" db="EMBL/GenBank/DDBJ databases">
        <title>Investigation of anaerobic lignin degradation for improved lignocellulosic biofuels.</title>
        <authorList>
            <person name="Deangelis K.PhD."/>
        </authorList>
    </citation>
    <scope>NUCLEOTIDE SEQUENCE [LARGE SCALE GENOMIC DNA]</scope>
    <source>
        <strain evidence="1 2">106R</strain>
    </source>
</reference>
<protein>
    <submittedName>
        <fullName evidence="1">Uncharacterized protein</fullName>
    </submittedName>
</protein>
<dbReference type="AlphaFoldDB" id="A0AA46Q8D6"/>
<proteinExistence type="predicted"/>
<name>A0AA46Q8D6_SERMA</name>
<sequence length="52" mass="5420">MGNMLINVSGQNTSRVITDSITEENAGNSYSALQQLPGGLQNMLGGQAVLLL</sequence>
<evidence type="ECO:0000313" key="2">
    <source>
        <dbReference type="Proteomes" id="UP000320710"/>
    </source>
</evidence>
<accession>A0AA46Q8D6</accession>
<dbReference type="Proteomes" id="UP000320710">
    <property type="component" value="Unassembled WGS sequence"/>
</dbReference>
<gene>
    <name evidence="1" type="ORF">FHU12_0824</name>
</gene>
<comment type="caution">
    <text evidence="1">The sequence shown here is derived from an EMBL/GenBank/DDBJ whole genome shotgun (WGS) entry which is preliminary data.</text>
</comment>
<organism evidence="1 2">
    <name type="scientific">Serratia marcescens</name>
    <dbReference type="NCBI Taxonomy" id="615"/>
    <lineage>
        <taxon>Bacteria</taxon>
        <taxon>Pseudomonadati</taxon>
        <taxon>Pseudomonadota</taxon>
        <taxon>Gammaproteobacteria</taxon>
        <taxon>Enterobacterales</taxon>
        <taxon>Yersiniaceae</taxon>
        <taxon>Serratia</taxon>
    </lineage>
</organism>
<evidence type="ECO:0000313" key="1">
    <source>
        <dbReference type="EMBL" id="TQI83350.1"/>
    </source>
</evidence>
<reference evidence="1 2" key="1">
    <citation type="submission" date="2019-06" db="EMBL/GenBank/DDBJ databases">
        <authorList>
            <person name="Deangelis K."/>
            <person name="Huntemann M."/>
            <person name="Clum A."/>
            <person name="Pillay M."/>
            <person name="Palaniappan K."/>
            <person name="Varghese N."/>
            <person name="Mikhailova N."/>
            <person name="Stamatis D."/>
            <person name="Reddy T."/>
            <person name="Daum C."/>
            <person name="Shapiro N."/>
            <person name="Ivanova N."/>
            <person name="Kyrpides N."/>
            <person name="Woyke T."/>
        </authorList>
    </citation>
    <scope>NUCLEOTIDE SEQUENCE [LARGE SCALE GENOMIC DNA]</scope>
    <source>
        <strain evidence="1 2">106R</strain>
    </source>
</reference>
<dbReference type="EMBL" id="VFMJ01000001">
    <property type="protein sequence ID" value="TQI83350.1"/>
    <property type="molecule type" value="Genomic_DNA"/>
</dbReference>